<accession>A0A162V0P6</accession>
<reference evidence="4" key="1">
    <citation type="submission" date="2015-06" db="EMBL/GenBank/DDBJ databases">
        <title>Expansion of signal transduction pathways in fungi by whole-genome duplication.</title>
        <authorList>
            <consortium name="DOE Joint Genome Institute"/>
            <person name="Corrochano L.M."/>
            <person name="Kuo A."/>
            <person name="Marcet-Houben M."/>
            <person name="Polaino S."/>
            <person name="Salamov A."/>
            <person name="Villalobos J.M."/>
            <person name="Alvarez M.I."/>
            <person name="Avalos J."/>
            <person name="Benito E.P."/>
            <person name="Benoit I."/>
            <person name="Burger G."/>
            <person name="Camino L.P."/>
            <person name="Canovas D."/>
            <person name="Cerda-Olmedo E."/>
            <person name="Cheng J.-F."/>
            <person name="Dominguez A."/>
            <person name="Elias M."/>
            <person name="Eslava A.P."/>
            <person name="Glaser F."/>
            <person name="Grimwood J."/>
            <person name="Gutierrez G."/>
            <person name="Heitman J."/>
            <person name="Henrissat B."/>
            <person name="Iturriaga E.A."/>
            <person name="Lang B.F."/>
            <person name="Lavin J.L."/>
            <person name="Lee S."/>
            <person name="Li W."/>
            <person name="Lindquist E."/>
            <person name="Lopez-Garcia S."/>
            <person name="Luque E.M."/>
            <person name="Marcos A.T."/>
            <person name="Martin J."/>
            <person name="McCluskey K."/>
            <person name="Medina H.R."/>
            <person name="Miralles-Duran A."/>
            <person name="Miyazaki A."/>
            <person name="Munoz-Torres E."/>
            <person name="Oguiza J.A."/>
            <person name="Ohm R."/>
            <person name="Olmedo M."/>
            <person name="Orejas M."/>
            <person name="Ortiz-Castellanos L."/>
            <person name="Pisabarro A.G."/>
            <person name="Rodriguez-Romero J."/>
            <person name="Ruiz-Herrera J."/>
            <person name="Ruiz-Vazquez R."/>
            <person name="Sanz C."/>
            <person name="Schackwitz W."/>
            <person name="Schmutz J."/>
            <person name="Shahriari M."/>
            <person name="Shelest E."/>
            <person name="Silva-Franco F."/>
            <person name="Soanes D."/>
            <person name="Syed K."/>
            <person name="Tagua V.G."/>
            <person name="Talbot N.J."/>
            <person name="Thon M."/>
            <person name="De vries R.P."/>
            <person name="Wiebenga A."/>
            <person name="Yadav J.S."/>
            <person name="Braun E.L."/>
            <person name="Baker S."/>
            <person name="Garre V."/>
            <person name="Horwitz B."/>
            <person name="Torres-Martinez S."/>
            <person name="Idnurm A."/>
            <person name="Herrera-Estrella A."/>
            <person name="Gabaldon T."/>
            <person name="Grigoriev I.V."/>
        </authorList>
    </citation>
    <scope>NUCLEOTIDE SEQUENCE [LARGE SCALE GENOMIC DNA]</scope>
    <source>
        <strain evidence="4">NRRL 1555(-)</strain>
    </source>
</reference>
<dbReference type="RefSeq" id="XP_018297262.1">
    <property type="nucleotide sequence ID" value="XM_018430189.1"/>
</dbReference>
<sequence length="211" mass="24229">MDRPLSPNDPQWSQNIAENLILRSTSPTPAQAPISVSQLPRVLGPRPFLPEHTSEPPLHTSQLQTPHSPEQDSVHQRPSQSTLRDPNAPDPSPGLWANRPKDLEQPLDYTRQYPHAYEQDQLWNRRQKGTPWWSTDDEDGFYSVGCLLFLFGFICPPLWWIGSFWPKHARELGGKMAERWQRLNRCMSIGFSILLIIALIVLGVLESREKH</sequence>
<keyword evidence="2" id="KW-0472">Membrane</keyword>
<evidence type="ECO:0000256" key="1">
    <source>
        <dbReference type="SAM" id="MobiDB-lite"/>
    </source>
</evidence>
<feature type="region of interest" description="Disordered" evidence="1">
    <location>
        <begin position="22"/>
        <end position="101"/>
    </location>
</feature>
<feature type="compositionally biased region" description="Polar residues" evidence="1">
    <location>
        <begin position="59"/>
        <end position="68"/>
    </location>
</feature>
<feature type="compositionally biased region" description="Polar residues" evidence="1">
    <location>
        <begin position="22"/>
        <end position="38"/>
    </location>
</feature>
<dbReference type="InParanoid" id="A0A162V0P6"/>
<keyword evidence="4" id="KW-1185">Reference proteome</keyword>
<dbReference type="OrthoDB" id="2140426at2759"/>
<keyword evidence="2" id="KW-1133">Transmembrane helix</keyword>
<dbReference type="VEuPathDB" id="FungiDB:PHYBLDRAFT_139258"/>
<dbReference type="EMBL" id="KV440972">
    <property type="protein sequence ID" value="OAD79222.1"/>
    <property type="molecule type" value="Genomic_DNA"/>
</dbReference>
<evidence type="ECO:0000256" key="2">
    <source>
        <dbReference type="SAM" id="Phobius"/>
    </source>
</evidence>
<organism evidence="3 4">
    <name type="scientific">Phycomyces blakesleeanus (strain ATCC 8743b / DSM 1359 / FGSC 10004 / NBRC 33097 / NRRL 1555)</name>
    <dbReference type="NCBI Taxonomy" id="763407"/>
    <lineage>
        <taxon>Eukaryota</taxon>
        <taxon>Fungi</taxon>
        <taxon>Fungi incertae sedis</taxon>
        <taxon>Mucoromycota</taxon>
        <taxon>Mucoromycotina</taxon>
        <taxon>Mucoromycetes</taxon>
        <taxon>Mucorales</taxon>
        <taxon>Phycomycetaceae</taxon>
        <taxon>Phycomyces</taxon>
    </lineage>
</organism>
<name>A0A162V0P6_PHYB8</name>
<feature type="transmembrane region" description="Helical" evidence="2">
    <location>
        <begin position="141"/>
        <end position="165"/>
    </location>
</feature>
<proteinExistence type="predicted"/>
<protein>
    <submittedName>
        <fullName evidence="3">Uncharacterized protein</fullName>
    </submittedName>
</protein>
<evidence type="ECO:0000313" key="3">
    <source>
        <dbReference type="EMBL" id="OAD79222.1"/>
    </source>
</evidence>
<feature type="transmembrane region" description="Helical" evidence="2">
    <location>
        <begin position="186"/>
        <end position="205"/>
    </location>
</feature>
<dbReference type="Proteomes" id="UP000077315">
    <property type="component" value="Unassembled WGS sequence"/>
</dbReference>
<dbReference type="AlphaFoldDB" id="A0A162V0P6"/>
<gene>
    <name evidence="3" type="ORF">PHYBLDRAFT_139258</name>
</gene>
<keyword evidence="2" id="KW-0812">Transmembrane</keyword>
<dbReference type="GeneID" id="28991095"/>
<evidence type="ECO:0000313" key="4">
    <source>
        <dbReference type="Proteomes" id="UP000077315"/>
    </source>
</evidence>